<keyword evidence="2" id="KW-1185">Reference proteome</keyword>
<proteinExistence type="predicted"/>
<dbReference type="RefSeq" id="WP_206087869.1">
    <property type="nucleotide sequence ID" value="NZ_CP065053.1"/>
</dbReference>
<evidence type="ECO:0000313" key="2">
    <source>
        <dbReference type="Proteomes" id="UP000662888"/>
    </source>
</evidence>
<gene>
    <name evidence="1" type="ORF">IV454_22165</name>
</gene>
<protein>
    <submittedName>
        <fullName evidence="1">Uncharacterized protein</fullName>
    </submittedName>
</protein>
<name>A0AA48WB47_9BURK</name>
<dbReference type="Proteomes" id="UP000662888">
    <property type="component" value="Chromosome"/>
</dbReference>
<accession>A0AA48WB47</accession>
<reference evidence="1 2" key="1">
    <citation type="submission" date="2020-11" db="EMBL/GenBank/DDBJ databases">
        <authorList>
            <person name="Sun Q."/>
        </authorList>
    </citation>
    <scope>NUCLEOTIDE SEQUENCE [LARGE SCALE GENOMIC DNA]</scope>
    <source>
        <strain evidence="1 2">P8398</strain>
    </source>
</reference>
<evidence type="ECO:0000313" key="1">
    <source>
        <dbReference type="EMBL" id="QPI48232.1"/>
    </source>
</evidence>
<dbReference type="EMBL" id="CP065053">
    <property type="protein sequence ID" value="QPI48232.1"/>
    <property type="molecule type" value="Genomic_DNA"/>
</dbReference>
<sequence>MWLKLDTTTFDKLGLAAEKIRALNGNYVTIEGIFSDKILAQMHMNSGAIVRITRHESSGRRRA</sequence>
<organism evidence="1 2">
    <name type="scientific">Massilia antarctica</name>
    <dbReference type="NCBI Taxonomy" id="2765360"/>
    <lineage>
        <taxon>Bacteria</taxon>
        <taxon>Pseudomonadati</taxon>
        <taxon>Pseudomonadota</taxon>
        <taxon>Betaproteobacteria</taxon>
        <taxon>Burkholderiales</taxon>
        <taxon>Oxalobacteraceae</taxon>
        <taxon>Telluria group</taxon>
        <taxon>Massilia</taxon>
    </lineage>
</organism>